<dbReference type="NCBIfam" id="TIGR03083">
    <property type="entry name" value="maleylpyruvate isomerase family mycothiol-dependent enzyme"/>
    <property type="match status" value="1"/>
</dbReference>
<dbReference type="Proteomes" id="UP000319769">
    <property type="component" value="Unassembled WGS sequence"/>
</dbReference>
<sequence>MDVRDLDRRALTVLDKLVSTVTPADLDRPTPCEGWTLADLLRHQVSENRAFGVALREGSAPDWDSGDLGEDAYRAYADSVERVLAAYEDDGLLRREVTVREFGTFPSAVAASMHLGDTVAHGWDIAESLGLPYAQDADIVRAALAFAERIPADPESRAERGAFKPVVPVRQASDLNRFIALLGRSSDWR</sequence>
<dbReference type="RefSeq" id="WP_144758026.1">
    <property type="nucleotide sequence ID" value="NZ_VMNW02000127.1"/>
</dbReference>
<dbReference type="AlphaFoldDB" id="A0A5N0UMD3"/>
<dbReference type="InterPro" id="IPR034660">
    <property type="entry name" value="DinB/YfiT-like"/>
</dbReference>
<accession>A0A5N0UMD3</accession>
<dbReference type="InterPro" id="IPR017520">
    <property type="entry name" value="CHP03086"/>
</dbReference>
<gene>
    <name evidence="2" type="ORF">FPZ12_042105</name>
</gene>
<name>A0A5N0UMD3_9PSEU</name>
<dbReference type="InterPro" id="IPR017517">
    <property type="entry name" value="Maleyloyr_isom"/>
</dbReference>
<feature type="domain" description="Mycothiol-dependent maleylpyruvate isomerase metal-binding" evidence="1">
    <location>
        <begin position="9"/>
        <end position="126"/>
    </location>
</feature>
<dbReference type="Gene3D" id="1.20.120.450">
    <property type="entry name" value="dinb family like domain"/>
    <property type="match status" value="1"/>
</dbReference>
<evidence type="ECO:0000313" key="2">
    <source>
        <dbReference type="EMBL" id="KAA9150002.1"/>
    </source>
</evidence>
<evidence type="ECO:0000259" key="1">
    <source>
        <dbReference type="Pfam" id="PF11716"/>
    </source>
</evidence>
<dbReference type="InterPro" id="IPR024344">
    <property type="entry name" value="MDMPI_metal-binding"/>
</dbReference>
<reference evidence="2" key="1">
    <citation type="submission" date="2019-09" db="EMBL/GenBank/DDBJ databases">
        <authorList>
            <person name="Teo W.F.A."/>
            <person name="Duangmal K."/>
        </authorList>
    </citation>
    <scope>NUCLEOTIDE SEQUENCE [LARGE SCALE GENOMIC DNA]</scope>
    <source>
        <strain evidence="2">K81G1</strain>
    </source>
</reference>
<dbReference type="Pfam" id="PF11716">
    <property type="entry name" value="MDMPI_N"/>
    <property type="match status" value="1"/>
</dbReference>
<dbReference type="NCBIfam" id="TIGR03086">
    <property type="entry name" value="TIGR03086 family metal-binding protein"/>
    <property type="match status" value="1"/>
</dbReference>
<comment type="caution">
    <text evidence="2">The sequence shown here is derived from an EMBL/GenBank/DDBJ whole genome shotgun (WGS) entry which is preliminary data.</text>
</comment>
<dbReference type="OrthoDB" id="5185819at2"/>
<proteinExistence type="predicted"/>
<dbReference type="EMBL" id="VMNW02000127">
    <property type="protein sequence ID" value="KAA9150002.1"/>
    <property type="molecule type" value="Genomic_DNA"/>
</dbReference>
<dbReference type="SUPFAM" id="SSF109854">
    <property type="entry name" value="DinB/YfiT-like putative metalloenzymes"/>
    <property type="match status" value="1"/>
</dbReference>
<evidence type="ECO:0000313" key="3">
    <source>
        <dbReference type="Proteomes" id="UP000319769"/>
    </source>
</evidence>
<dbReference type="GO" id="GO:0046872">
    <property type="term" value="F:metal ion binding"/>
    <property type="evidence" value="ECO:0007669"/>
    <property type="project" value="InterPro"/>
</dbReference>
<protein>
    <submittedName>
        <fullName evidence="2">TIGR03086 family protein</fullName>
    </submittedName>
</protein>
<organism evidence="2 3">
    <name type="scientific">Amycolatopsis acidicola</name>
    <dbReference type="NCBI Taxonomy" id="2596893"/>
    <lineage>
        <taxon>Bacteria</taxon>
        <taxon>Bacillati</taxon>
        <taxon>Actinomycetota</taxon>
        <taxon>Actinomycetes</taxon>
        <taxon>Pseudonocardiales</taxon>
        <taxon>Pseudonocardiaceae</taxon>
        <taxon>Amycolatopsis</taxon>
    </lineage>
</organism>
<keyword evidence="3" id="KW-1185">Reference proteome</keyword>